<organism evidence="2">
    <name type="scientific">viral metagenome</name>
    <dbReference type="NCBI Taxonomy" id="1070528"/>
    <lineage>
        <taxon>unclassified sequences</taxon>
        <taxon>metagenomes</taxon>
        <taxon>organismal metagenomes</taxon>
    </lineage>
</organism>
<sequence>MDCTNRVPLTEGLQTLMNQKTINKLITDNYTVLVVYIVLLVFICLIMLYFIGHIRGVVKTHWKNNNRVDLAPPPTDNQYDKEADNEVYIKDTLTVANYEMPSKYRLQSRENVYDHVPVGKQDFIKDVSSTYKEYNDLKTQYIATSLNARNDDVIDTKILYKKYDNYTYKPKDED</sequence>
<evidence type="ECO:0000313" key="2">
    <source>
        <dbReference type="EMBL" id="QHS90492.1"/>
    </source>
</evidence>
<keyword evidence="1" id="KW-1133">Transmembrane helix</keyword>
<accession>A0A6C0BEU0</accession>
<keyword evidence="1" id="KW-0472">Membrane</keyword>
<dbReference type="EMBL" id="MN739140">
    <property type="protein sequence ID" value="QHS90492.1"/>
    <property type="molecule type" value="Genomic_DNA"/>
</dbReference>
<protein>
    <submittedName>
        <fullName evidence="2">Uncharacterized protein</fullName>
    </submittedName>
</protein>
<evidence type="ECO:0000256" key="1">
    <source>
        <dbReference type="SAM" id="Phobius"/>
    </source>
</evidence>
<feature type="transmembrane region" description="Helical" evidence="1">
    <location>
        <begin position="30"/>
        <end position="51"/>
    </location>
</feature>
<proteinExistence type="predicted"/>
<name>A0A6C0BEU0_9ZZZZ</name>
<dbReference type="AlphaFoldDB" id="A0A6C0BEU0"/>
<reference evidence="2" key="1">
    <citation type="journal article" date="2020" name="Nature">
        <title>Giant virus diversity and host interactions through global metagenomics.</title>
        <authorList>
            <person name="Schulz F."/>
            <person name="Roux S."/>
            <person name="Paez-Espino D."/>
            <person name="Jungbluth S."/>
            <person name="Walsh D.A."/>
            <person name="Denef V.J."/>
            <person name="McMahon K.D."/>
            <person name="Konstantinidis K.T."/>
            <person name="Eloe-Fadrosh E.A."/>
            <person name="Kyrpides N.C."/>
            <person name="Woyke T."/>
        </authorList>
    </citation>
    <scope>NUCLEOTIDE SEQUENCE</scope>
    <source>
        <strain evidence="2">GVMAG-M-3300010354-11</strain>
    </source>
</reference>
<keyword evidence="1" id="KW-0812">Transmembrane</keyword>